<reference evidence="2 3" key="1">
    <citation type="submission" date="2020-05" db="EMBL/GenBank/DDBJ databases">
        <title>Identification and distribution of gene clusters putatively required for synthesis of sphingolipid metabolism inhibitors in phylogenetically diverse species of the filamentous fungus Fusarium.</title>
        <authorList>
            <person name="Kim H.-S."/>
            <person name="Busman M."/>
            <person name="Brown D.W."/>
            <person name="Divon H."/>
            <person name="Uhlig S."/>
            <person name="Proctor R.H."/>
        </authorList>
    </citation>
    <scope>NUCLEOTIDE SEQUENCE [LARGE SCALE GENOMIC DNA]</scope>
    <source>
        <strain evidence="2 3">NRRL 25311</strain>
    </source>
</reference>
<dbReference type="AlphaFoldDB" id="A0A8H5WNL6"/>
<sequence>MTVMSQDGVEHYYAAHKLVERVEDWAKEVSIATEEMEFVEPINHEAKVPRIIRSLLEQHEEARLIMDLIEEQLLKLNYVLPQKEVSEPTSSKHGGSSHRGGSHREYLTEDSEAQGLPSEEIWPYIPLGSDSEDSLKKKKKKKRTKRPKTEEEKNRHINKVFIRENGILPLLDPSAQL</sequence>
<accession>A0A8H5WNL6</accession>
<feature type="compositionally biased region" description="Basic residues" evidence="1">
    <location>
        <begin position="136"/>
        <end position="146"/>
    </location>
</feature>
<evidence type="ECO:0000313" key="3">
    <source>
        <dbReference type="Proteomes" id="UP000562682"/>
    </source>
</evidence>
<evidence type="ECO:0000313" key="2">
    <source>
        <dbReference type="EMBL" id="KAF5664414.1"/>
    </source>
</evidence>
<dbReference type="Proteomes" id="UP000562682">
    <property type="component" value="Unassembled WGS sequence"/>
</dbReference>
<dbReference type="EMBL" id="JAAOAK010000466">
    <property type="protein sequence ID" value="KAF5664414.1"/>
    <property type="molecule type" value="Genomic_DNA"/>
</dbReference>
<keyword evidence="3" id="KW-1185">Reference proteome</keyword>
<evidence type="ECO:0000256" key="1">
    <source>
        <dbReference type="SAM" id="MobiDB-lite"/>
    </source>
</evidence>
<organism evidence="2 3">
    <name type="scientific">Fusarium denticulatum</name>
    <dbReference type="NCBI Taxonomy" id="48507"/>
    <lineage>
        <taxon>Eukaryota</taxon>
        <taxon>Fungi</taxon>
        <taxon>Dikarya</taxon>
        <taxon>Ascomycota</taxon>
        <taxon>Pezizomycotina</taxon>
        <taxon>Sordariomycetes</taxon>
        <taxon>Hypocreomycetidae</taxon>
        <taxon>Hypocreales</taxon>
        <taxon>Nectriaceae</taxon>
        <taxon>Fusarium</taxon>
        <taxon>Fusarium fujikuroi species complex</taxon>
    </lineage>
</organism>
<comment type="caution">
    <text evidence="2">The sequence shown here is derived from an EMBL/GenBank/DDBJ whole genome shotgun (WGS) entry which is preliminary data.</text>
</comment>
<name>A0A8H5WNL6_9HYPO</name>
<proteinExistence type="predicted"/>
<gene>
    <name evidence="2" type="ORF">FDENT_12875</name>
</gene>
<protein>
    <submittedName>
        <fullName evidence="2">Uncharacterized protein</fullName>
    </submittedName>
</protein>
<feature type="region of interest" description="Disordered" evidence="1">
    <location>
        <begin position="84"/>
        <end position="157"/>
    </location>
</feature>